<evidence type="ECO:0000313" key="4">
    <source>
        <dbReference type="EMBL" id="OSD07835.1"/>
    </source>
</evidence>
<dbReference type="PANTHER" id="PTHR10366:SF564">
    <property type="entry name" value="STEROL-4-ALPHA-CARBOXYLATE 3-DEHYDROGENASE, DECARBOXYLATING"/>
    <property type="match status" value="1"/>
</dbReference>
<dbReference type="Pfam" id="PF01370">
    <property type="entry name" value="Epimerase"/>
    <property type="match status" value="1"/>
</dbReference>
<dbReference type="OrthoDB" id="2735536at2759"/>
<sequence length="342" mass="38038">MVNVNSGKVLVTGANGYIAAWVVKLSLEAGFSVRGTVRSESRAIHLRRLFAKFGENFEVVIVEDITKDGAFDDAVRGVDAIEHIASPSHMRATDPDDVITPAVRGTIGILASAQKHGKSVKRIVITSSCAAVITPSEEPRVFDESDWNELSLQEVTEKGRAASGHMKYCASKVLAERAAWEFYERNKSAVSWDLVVLNPPWVFGPSIHELYTPEDLNESLHIWYLNVVEGVLGNEALVNNGSCYADVRDIALAHLLALQKTGLSGKRIIISAGTWKWQDFVSIAHRLYDHLPAGNTSYDHTNAVHLIRYSLEKERRLLGIKFRTLEETTRDTLKDFKARGWL</sequence>
<dbReference type="GO" id="GO:0016616">
    <property type="term" value="F:oxidoreductase activity, acting on the CH-OH group of donors, NAD or NADP as acceptor"/>
    <property type="evidence" value="ECO:0007669"/>
    <property type="project" value="TreeGrafter"/>
</dbReference>
<dbReference type="STRING" id="1353009.A0A1Y2J348"/>
<keyword evidence="5" id="KW-1185">Reference proteome</keyword>
<dbReference type="CDD" id="cd05227">
    <property type="entry name" value="AR_SDR_e"/>
    <property type="match status" value="1"/>
</dbReference>
<dbReference type="PANTHER" id="PTHR10366">
    <property type="entry name" value="NAD DEPENDENT EPIMERASE/DEHYDRATASE"/>
    <property type="match status" value="1"/>
</dbReference>
<protein>
    <submittedName>
        <fullName evidence="4">NAD(P)-binding protein</fullName>
    </submittedName>
</protein>
<dbReference type="Proteomes" id="UP000193067">
    <property type="component" value="Unassembled WGS sequence"/>
</dbReference>
<proteinExistence type="inferred from homology"/>
<dbReference type="InterPro" id="IPR001509">
    <property type="entry name" value="Epimerase_deHydtase"/>
</dbReference>
<comment type="similarity">
    <text evidence="2">Belongs to the NAD(P)-dependent epimerase/dehydratase family. Dihydroflavonol-4-reductase subfamily.</text>
</comment>
<dbReference type="InterPro" id="IPR036291">
    <property type="entry name" value="NAD(P)-bd_dom_sf"/>
</dbReference>
<dbReference type="FunFam" id="3.40.50.720:FF:000085">
    <property type="entry name" value="Dihydroflavonol reductase"/>
    <property type="match status" value="1"/>
</dbReference>
<evidence type="ECO:0000256" key="1">
    <source>
        <dbReference type="ARBA" id="ARBA00023002"/>
    </source>
</evidence>
<evidence type="ECO:0000313" key="5">
    <source>
        <dbReference type="Proteomes" id="UP000193067"/>
    </source>
</evidence>
<organism evidence="4 5">
    <name type="scientific">Trametes coccinea (strain BRFM310)</name>
    <name type="common">Pycnoporus coccineus</name>
    <dbReference type="NCBI Taxonomy" id="1353009"/>
    <lineage>
        <taxon>Eukaryota</taxon>
        <taxon>Fungi</taxon>
        <taxon>Dikarya</taxon>
        <taxon>Basidiomycota</taxon>
        <taxon>Agaricomycotina</taxon>
        <taxon>Agaricomycetes</taxon>
        <taxon>Polyporales</taxon>
        <taxon>Polyporaceae</taxon>
        <taxon>Trametes</taxon>
    </lineage>
</organism>
<keyword evidence="1" id="KW-0560">Oxidoreductase</keyword>
<dbReference type="InterPro" id="IPR050425">
    <property type="entry name" value="NAD(P)_dehydrat-like"/>
</dbReference>
<dbReference type="Gene3D" id="3.40.50.720">
    <property type="entry name" value="NAD(P)-binding Rossmann-like Domain"/>
    <property type="match status" value="1"/>
</dbReference>
<dbReference type="SUPFAM" id="SSF51735">
    <property type="entry name" value="NAD(P)-binding Rossmann-fold domains"/>
    <property type="match status" value="1"/>
</dbReference>
<accession>A0A1Y2J348</accession>
<name>A0A1Y2J348_TRAC3</name>
<dbReference type="AlphaFoldDB" id="A0A1Y2J348"/>
<reference evidence="4 5" key="1">
    <citation type="journal article" date="2015" name="Biotechnol. Biofuels">
        <title>Enhanced degradation of softwood versus hardwood by the white-rot fungus Pycnoporus coccineus.</title>
        <authorList>
            <person name="Couturier M."/>
            <person name="Navarro D."/>
            <person name="Chevret D."/>
            <person name="Henrissat B."/>
            <person name="Piumi F."/>
            <person name="Ruiz-Duenas F.J."/>
            <person name="Martinez A.T."/>
            <person name="Grigoriev I.V."/>
            <person name="Riley R."/>
            <person name="Lipzen A."/>
            <person name="Berrin J.G."/>
            <person name="Master E.R."/>
            <person name="Rosso M.N."/>
        </authorList>
    </citation>
    <scope>NUCLEOTIDE SEQUENCE [LARGE SCALE GENOMIC DNA]</scope>
    <source>
        <strain evidence="4 5">BRFM310</strain>
    </source>
</reference>
<evidence type="ECO:0000256" key="2">
    <source>
        <dbReference type="ARBA" id="ARBA00023445"/>
    </source>
</evidence>
<gene>
    <name evidence="4" type="ORF">PYCCODRAFT_1463130</name>
</gene>
<dbReference type="EMBL" id="KZ084087">
    <property type="protein sequence ID" value="OSD07835.1"/>
    <property type="molecule type" value="Genomic_DNA"/>
</dbReference>
<evidence type="ECO:0000259" key="3">
    <source>
        <dbReference type="Pfam" id="PF01370"/>
    </source>
</evidence>
<feature type="domain" description="NAD-dependent epimerase/dehydratase" evidence="3">
    <location>
        <begin position="9"/>
        <end position="268"/>
    </location>
</feature>